<dbReference type="STRING" id="1072685.IX83_08125"/>
<dbReference type="GO" id="GO:0005886">
    <property type="term" value="C:plasma membrane"/>
    <property type="evidence" value="ECO:0007669"/>
    <property type="project" value="TreeGrafter"/>
</dbReference>
<evidence type="ECO:0000256" key="1">
    <source>
        <dbReference type="SAM" id="Phobius"/>
    </source>
</evidence>
<dbReference type="PANTHER" id="PTHR33406">
    <property type="entry name" value="MEMBRANE PROTEIN MJ1562-RELATED"/>
    <property type="match status" value="1"/>
</dbReference>
<reference evidence="2 3" key="1">
    <citation type="journal article" date="2014" name="BMC Genomics">
        <title>A genomic perspective on a new bacterial genus and species from the Alcaligenaceae family, Basilea psittacipulmonis.</title>
        <authorList>
            <person name="Whiteson K.L."/>
            <person name="Hernandez D."/>
            <person name="Lazarevic V."/>
            <person name="Gaia N."/>
            <person name="Farinelli L."/>
            <person name="Francois P."/>
            <person name="Pilo P."/>
            <person name="Frey J."/>
            <person name="Schrenzel J."/>
        </authorList>
    </citation>
    <scope>NUCLEOTIDE SEQUENCE [LARGE SCALE GENOMIC DNA]</scope>
    <source>
        <strain evidence="2 3">DSM 24701</strain>
    </source>
</reference>
<evidence type="ECO:0008006" key="4">
    <source>
        <dbReference type="Google" id="ProtNLM"/>
    </source>
</evidence>
<protein>
    <recommendedName>
        <fullName evidence="4">Membrane transport protein MMPL domain-containing protein</fullName>
    </recommendedName>
</protein>
<feature type="transmembrane region" description="Helical" evidence="1">
    <location>
        <begin position="659"/>
        <end position="676"/>
    </location>
</feature>
<dbReference type="KEGG" id="bpsi:IX83_08125"/>
<sequence>MLWNKKIFLIAYLIILAILVSLCFPKILSGQAIDTNLLSLLPQSHYSEKKTQAIHHINQPLNERIVALVGSPNSETSAQLASKLVSTWQNSHLFQRIDWQIDVQQNQLIHDIASLRLAGISEQSIDNAHDFFTRRLQSITNPFTPHIVPIDKDWLGFSQQIIQKLSHHSYIELHPSTNTLQIHDGHYHWVLITAIPIARGKALLDEFNANEQWIKNNSGTLLLSGGPIYSAVGQTQGEQESSWMSLISVMAVITLLWFSFKTIRLLSLFIPIVFSFITGFLVCVLVFGQIHILTLVISTSLIGLVIDFPIHWLSHAWHEPWNAERSMQKTWKPFFVALLTTLLGYFMLCWTPIPILQESAVFSMATLITAFLFTYFVLPKYFRNWEPKRSNIQTIISSIQKTIHRFWQFFDAHRLASYLGIIAICLIFPPSFKDDISHWVHLPEYWLNQSKLIAQKSGINPASQFFLITAPNETELLALDKQLSQSLDTLKTQGLIQNYTSLSQWVNSSPTQTQLREKIKQLVQSPDARLLSSIGIPDEVWKKEADDVLNLPTLSINDTLKYEFAQRWKTLFLGQIDHQYASLITLDGVSPQAISSLKKLIDLNKRSDTSIEWVDYKQDINDVFHHARTQATIYKILSLILVLVVLCVCFGLRNGIKIIQVPIFASLLTIICLSVASVPIGIFSVFGLLLASAIGVDYAIYALNSKSQSHGILLAFLTTFLTFILLAFSGTPAVAQFGLSVSIGVLWNMALAIKLSYQLQRL</sequence>
<evidence type="ECO:0000313" key="2">
    <source>
        <dbReference type="EMBL" id="AIL33268.1"/>
    </source>
</evidence>
<dbReference type="eggNOG" id="COG4258">
    <property type="taxonomic scope" value="Bacteria"/>
</dbReference>
<dbReference type="Gene3D" id="1.20.1640.10">
    <property type="entry name" value="Multidrug efflux transporter AcrB transmembrane domain"/>
    <property type="match status" value="2"/>
</dbReference>
<feature type="transmembrane region" description="Helical" evidence="1">
    <location>
        <begin position="682"/>
        <end position="700"/>
    </location>
</feature>
<dbReference type="RefSeq" id="WP_038501122.1">
    <property type="nucleotide sequence ID" value="NZ_AFWK01000035.1"/>
</dbReference>
<feature type="transmembrane region" description="Helical" evidence="1">
    <location>
        <begin position="241"/>
        <end position="258"/>
    </location>
</feature>
<organism evidence="2 3">
    <name type="scientific">Basilea psittacipulmonis DSM 24701</name>
    <dbReference type="NCBI Taxonomy" id="1072685"/>
    <lineage>
        <taxon>Bacteria</taxon>
        <taxon>Pseudomonadati</taxon>
        <taxon>Pseudomonadota</taxon>
        <taxon>Betaproteobacteria</taxon>
        <taxon>Burkholderiales</taxon>
        <taxon>Alcaligenaceae</taxon>
        <taxon>Basilea</taxon>
    </lineage>
</organism>
<evidence type="ECO:0000313" key="3">
    <source>
        <dbReference type="Proteomes" id="UP000028945"/>
    </source>
</evidence>
<dbReference type="OrthoDB" id="9780358at2"/>
<accession>A0A077DJM8</accession>
<dbReference type="HOGENOM" id="CLU_017576_0_1_4"/>
<keyword evidence="3" id="KW-1185">Reference proteome</keyword>
<keyword evidence="1" id="KW-0812">Transmembrane</keyword>
<dbReference type="AlphaFoldDB" id="A0A077DJM8"/>
<dbReference type="InterPro" id="IPR050545">
    <property type="entry name" value="Mycobact_MmpL"/>
</dbReference>
<dbReference type="PANTHER" id="PTHR33406:SF13">
    <property type="entry name" value="MEMBRANE PROTEIN YDFJ"/>
    <property type="match status" value="1"/>
</dbReference>
<dbReference type="SUPFAM" id="SSF82866">
    <property type="entry name" value="Multidrug efflux transporter AcrB transmembrane domain"/>
    <property type="match status" value="2"/>
</dbReference>
<name>A0A077DJM8_9BURK</name>
<feature type="transmembrane region" description="Helical" evidence="1">
    <location>
        <begin position="265"/>
        <end position="287"/>
    </location>
</feature>
<feature type="transmembrane region" description="Helical" evidence="1">
    <location>
        <begin position="293"/>
        <end position="313"/>
    </location>
</feature>
<feature type="transmembrane region" description="Helical" evidence="1">
    <location>
        <begin position="359"/>
        <end position="378"/>
    </location>
</feature>
<dbReference type="Proteomes" id="UP000028945">
    <property type="component" value="Chromosome"/>
</dbReference>
<feature type="transmembrane region" description="Helical" evidence="1">
    <location>
        <begin position="633"/>
        <end position="652"/>
    </location>
</feature>
<gene>
    <name evidence="2" type="ORF">IX83_08125</name>
</gene>
<dbReference type="EMBL" id="CP009238">
    <property type="protein sequence ID" value="AIL33268.1"/>
    <property type="molecule type" value="Genomic_DNA"/>
</dbReference>
<feature type="transmembrane region" description="Helical" evidence="1">
    <location>
        <begin position="334"/>
        <end position="353"/>
    </location>
</feature>
<keyword evidence="1" id="KW-0472">Membrane</keyword>
<feature type="transmembrane region" description="Helical" evidence="1">
    <location>
        <begin position="737"/>
        <end position="757"/>
    </location>
</feature>
<feature type="transmembrane region" description="Helical" evidence="1">
    <location>
        <begin position="415"/>
        <end position="432"/>
    </location>
</feature>
<keyword evidence="1" id="KW-1133">Transmembrane helix</keyword>
<feature type="transmembrane region" description="Helical" evidence="1">
    <location>
        <begin position="712"/>
        <end position="731"/>
    </location>
</feature>
<proteinExistence type="predicted"/>